<dbReference type="eggNOG" id="COG0768">
    <property type="taxonomic scope" value="Bacteria"/>
</dbReference>
<dbReference type="OrthoDB" id="9766847at2"/>
<feature type="domain" description="Penicillin binding protein A dimerisation" evidence="3">
    <location>
        <begin position="55"/>
        <end position="119"/>
    </location>
</feature>
<dbReference type="SUPFAM" id="SSF56601">
    <property type="entry name" value="beta-lactamase/transpeptidase-like"/>
    <property type="match status" value="1"/>
</dbReference>
<keyword evidence="1" id="KW-0812">Transmembrane</keyword>
<dbReference type="EMBL" id="AEEH01000047">
    <property type="protein sequence ID" value="EFM24912.1"/>
    <property type="molecule type" value="Genomic_DNA"/>
</dbReference>
<dbReference type="InterPro" id="IPR001460">
    <property type="entry name" value="PCN-bd_Tpept"/>
</dbReference>
<evidence type="ECO:0000259" key="3">
    <source>
        <dbReference type="Pfam" id="PF21922"/>
    </source>
</evidence>
<dbReference type="InterPro" id="IPR050515">
    <property type="entry name" value="Beta-lactam/transpept"/>
</dbReference>
<dbReference type="Gene3D" id="3.90.1310.10">
    <property type="entry name" value="Penicillin-binding protein 2a (Domain 2)"/>
    <property type="match status" value="1"/>
</dbReference>
<keyword evidence="5" id="KW-1185">Reference proteome</keyword>
<evidence type="ECO:0000313" key="5">
    <source>
        <dbReference type="Proteomes" id="UP000003280"/>
    </source>
</evidence>
<dbReference type="GO" id="GO:0071555">
    <property type="term" value="P:cell wall organization"/>
    <property type="evidence" value="ECO:0007669"/>
    <property type="project" value="TreeGrafter"/>
</dbReference>
<dbReference type="RefSeq" id="WP_008902273.1">
    <property type="nucleotide sequence ID" value="NZ_GL397071.1"/>
</dbReference>
<dbReference type="InterPro" id="IPR054120">
    <property type="entry name" value="PBPA_dimer"/>
</dbReference>
<proteinExistence type="predicted"/>
<accession>E0NMU4</accession>
<reference evidence="4 5" key="1">
    <citation type="submission" date="2010-07" db="EMBL/GenBank/DDBJ databases">
        <authorList>
            <person name="Muzny D."/>
            <person name="Qin X."/>
            <person name="Deng J."/>
            <person name="Jiang H."/>
            <person name="Liu Y."/>
            <person name="Qu J."/>
            <person name="Song X.-Z."/>
            <person name="Zhang L."/>
            <person name="Thornton R."/>
            <person name="Coyle M."/>
            <person name="Francisco L."/>
            <person name="Jackson L."/>
            <person name="Javaid M."/>
            <person name="Korchina V."/>
            <person name="Kovar C."/>
            <person name="Mata R."/>
            <person name="Mathew T."/>
            <person name="Ngo R."/>
            <person name="Nguyen L."/>
            <person name="Nguyen N."/>
            <person name="Okwuonu G."/>
            <person name="Ongeri F."/>
            <person name="Pham C."/>
            <person name="Simmons D."/>
            <person name="Wilczek-Boney K."/>
            <person name="Hale W."/>
            <person name="Jakkamsetti A."/>
            <person name="Pham P."/>
            <person name="Ruth R."/>
            <person name="San Lucas F."/>
            <person name="Warren J."/>
            <person name="Zhang J."/>
            <person name="Zhao Z."/>
            <person name="Zhou C."/>
            <person name="Zhu D."/>
            <person name="Lee S."/>
            <person name="Bess C."/>
            <person name="Blankenburg K."/>
            <person name="Forbes L."/>
            <person name="Fu Q."/>
            <person name="Gubbala S."/>
            <person name="Hirani K."/>
            <person name="Jayaseelan J.C."/>
            <person name="Lara F."/>
            <person name="Munidasa M."/>
            <person name="Palculict T."/>
            <person name="Patil S."/>
            <person name="Pu L.-L."/>
            <person name="Saada N."/>
            <person name="Tang L."/>
            <person name="Weissenberger G."/>
            <person name="Zhu Y."/>
            <person name="Hemphill L."/>
            <person name="Shang Y."/>
            <person name="Youmans B."/>
            <person name="Ayvaz T."/>
            <person name="Ross M."/>
            <person name="Santibanez J."/>
            <person name="Aqrawi P."/>
            <person name="Gross S."/>
            <person name="Joshi V."/>
            <person name="Fowler G."/>
            <person name="Nazareth L."/>
            <person name="Reid J."/>
            <person name="Worley K."/>
            <person name="Petrosino J."/>
            <person name="Highlander S."/>
            <person name="Gibbs R."/>
        </authorList>
    </citation>
    <scope>NUCLEOTIDE SEQUENCE [LARGE SCALE GENOMIC DNA]</scope>
    <source>
        <strain evidence="4 5">ATCC BAA-1640</strain>
    </source>
</reference>
<evidence type="ECO:0000259" key="2">
    <source>
        <dbReference type="Pfam" id="PF00905"/>
    </source>
</evidence>
<dbReference type="Gene3D" id="3.40.710.10">
    <property type="entry name" value="DD-peptidase/beta-lactamase superfamily"/>
    <property type="match status" value="1"/>
</dbReference>
<organism evidence="4 5">
    <name type="scientific">Peptoniphilus duerdenii ATCC BAA-1640</name>
    <dbReference type="NCBI Taxonomy" id="862517"/>
    <lineage>
        <taxon>Bacteria</taxon>
        <taxon>Bacillati</taxon>
        <taxon>Bacillota</taxon>
        <taxon>Tissierellia</taxon>
        <taxon>Tissierellales</taxon>
        <taxon>Peptoniphilaceae</taxon>
        <taxon>Peptoniphilus</taxon>
    </lineage>
</organism>
<comment type="caution">
    <text evidence="4">The sequence shown here is derived from an EMBL/GenBank/DDBJ whole genome shotgun (WGS) entry which is preliminary data.</text>
</comment>
<keyword evidence="1" id="KW-0472">Membrane</keyword>
<dbReference type="HOGENOM" id="CLU_009289_1_0_9"/>
<dbReference type="PANTHER" id="PTHR30627:SF24">
    <property type="entry name" value="PENICILLIN-BINDING PROTEIN 4B"/>
    <property type="match status" value="1"/>
</dbReference>
<dbReference type="Pfam" id="PF21922">
    <property type="entry name" value="PBP_dimer_2"/>
    <property type="match status" value="1"/>
</dbReference>
<feature type="transmembrane region" description="Helical" evidence="1">
    <location>
        <begin position="7"/>
        <end position="28"/>
    </location>
</feature>
<keyword evidence="1" id="KW-1133">Transmembrane helix</keyword>
<feature type="domain" description="Penicillin-binding protein transpeptidase" evidence="2">
    <location>
        <begin position="161"/>
        <end position="465"/>
    </location>
</feature>
<sequence length="472" mass="51717">MFKDNKRILVVLVSVIVLYLSLILYLSYFTVFVGQNIIDNPANRRETIIEQNIERGSILDREGNILAYSEGDKAKAIRKYNYPISYSHIIGYSDKVMGKAGIEKSYDNYLLGLEVPRSIKVLKSVYNKKVELDKGNNVYLTTNTNIQNYSREILSKTGAAGAIVAMDPKTGDILAMVSLPDFNSESIAKDNKALSEQNKGALYNRAIWTKYPPGSTFKIITAASILENHIDQNYIDEGSQEIDGRVFKNALEKTYGKLDLKSAFVNSVNTYFVKKTTDLGAEALGKTADRFMFNQNFKFDLPYHGSLFKYNDISKTELASSGIGHGTVSATPLEMCMVASAIANDGKLMQPNLVGSVISPKGEIVLKKEPEVLSEALTPEIAAEIKDYMLAVVGSGSGRNAYRRGYGIAGKTGTAQKSQEGQENFAWFVGFAPAKDPKIAIAVVLEDVNDYGGSIAAPIAGDIMKYSIDLGI</sequence>
<dbReference type="GO" id="GO:0071972">
    <property type="term" value="F:peptidoglycan L,D-transpeptidase activity"/>
    <property type="evidence" value="ECO:0007669"/>
    <property type="project" value="TreeGrafter"/>
</dbReference>
<dbReference type="Proteomes" id="UP000003280">
    <property type="component" value="Unassembled WGS sequence"/>
</dbReference>
<gene>
    <name evidence="4" type="primary">ftsI</name>
    <name evidence="4" type="ORF">HMPREF9225_1483</name>
</gene>
<dbReference type="GO" id="GO:0005886">
    <property type="term" value="C:plasma membrane"/>
    <property type="evidence" value="ECO:0007669"/>
    <property type="project" value="TreeGrafter"/>
</dbReference>
<dbReference type="GO" id="GO:0008658">
    <property type="term" value="F:penicillin binding"/>
    <property type="evidence" value="ECO:0007669"/>
    <property type="project" value="InterPro"/>
</dbReference>
<dbReference type="InterPro" id="IPR012338">
    <property type="entry name" value="Beta-lactam/transpept-like"/>
</dbReference>
<evidence type="ECO:0000256" key="1">
    <source>
        <dbReference type="SAM" id="Phobius"/>
    </source>
</evidence>
<name>E0NMU4_9FIRM</name>
<dbReference type="PANTHER" id="PTHR30627">
    <property type="entry name" value="PEPTIDOGLYCAN D,D-TRANSPEPTIDASE"/>
    <property type="match status" value="1"/>
</dbReference>
<dbReference type="AlphaFoldDB" id="E0NMU4"/>
<dbReference type="STRING" id="862517.HMPREF9225_1483"/>
<protein>
    <submittedName>
        <fullName evidence="4">Penicillin-binding protein, transpeptidase domain protein</fullName>
    </submittedName>
</protein>
<evidence type="ECO:0000313" key="4">
    <source>
        <dbReference type="EMBL" id="EFM24912.1"/>
    </source>
</evidence>
<dbReference type="Pfam" id="PF00905">
    <property type="entry name" value="Transpeptidase"/>
    <property type="match status" value="1"/>
</dbReference>